<dbReference type="PANTHER" id="PTHR31969">
    <property type="entry name" value="GEM-LIKE PROTEIN 2"/>
    <property type="match status" value="1"/>
</dbReference>
<dbReference type="InterPro" id="IPR004182">
    <property type="entry name" value="GRAM"/>
</dbReference>
<organism evidence="4 5">
    <name type="scientific">Cuscuta australis</name>
    <dbReference type="NCBI Taxonomy" id="267555"/>
    <lineage>
        <taxon>Eukaryota</taxon>
        <taxon>Viridiplantae</taxon>
        <taxon>Streptophyta</taxon>
        <taxon>Embryophyta</taxon>
        <taxon>Tracheophyta</taxon>
        <taxon>Spermatophyta</taxon>
        <taxon>Magnoliopsida</taxon>
        <taxon>eudicotyledons</taxon>
        <taxon>Gunneridae</taxon>
        <taxon>Pentapetalae</taxon>
        <taxon>asterids</taxon>
        <taxon>lamiids</taxon>
        <taxon>Solanales</taxon>
        <taxon>Convolvulaceae</taxon>
        <taxon>Cuscuteae</taxon>
        <taxon>Cuscuta</taxon>
        <taxon>Cuscuta subgen. Grammica</taxon>
        <taxon>Cuscuta sect. Cleistogrammica</taxon>
    </lineage>
</organism>
<feature type="region of interest" description="Disordered" evidence="2">
    <location>
        <begin position="1"/>
        <end position="21"/>
    </location>
</feature>
<accession>A0A328DYN6</accession>
<protein>
    <recommendedName>
        <fullName evidence="3">GRAM domain-containing protein</fullName>
    </recommendedName>
</protein>
<reference evidence="4 5" key="1">
    <citation type="submission" date="2018-06" db="EMBL/GenBank/DDBJ databases">
        <title>The Genome of Cuscuta australis (Dodder) Provides Insight into the Evolution of Plant Parasitism.</title>
        <authorList>
            <person name="Liu H."/>
        </authorList>
    </citation>
    <scope>NUCLEOTIDE SEQUENCE [LARGE SCALE GENOMIC DNA]</scope>
    <source>
        <strain evidence="5">cv. Yunnan</strain>
        <tissue evidence="4">Vines</tissue>
    </source>
</reference>
<evidence type="ECO:0000259" key="3">
    <source>
        <dbReference type="SMART" id="SM00568"/>
    </source>
</evidence>
<dbReference type="InterPro" id="IPR037848">
    <property type="entry name" value="GEM-like"/>
</dbReference>
<dbReference type="EMBL" id="NQVE01000083">
    <property type="protein sequence ID" value="RAL49283.1"/>
    <property type="molecule type" value="Genomic_DNA"/>
</dbReference>
<name>A0A328DYN6_9ASTE</name>
<dbReference type="SMART" id="SM00568">
    <property type="entry name" value="GRAM"/>
    <property type="match status" value="1"/>
</dbReference>
<feature type="domain" description="GRAM" evidence="3">
    <location>
        <begin position="86"/>
        <end position="168"/>
    </location>
</feature>
<dbReference type="AlphaFoldDB" id="A0A328DYN6"/>
<evidence type="ECO:0000313" key="4">
    <source>
        <dbReference type="EMBL" id="RAL49283.1"/>
    </source>
</evidence>
<feature type="compositionally biased region" description="Polar residues" evidence="2">
    <location>
        <begin position="8"/>
        <end position="21"/>
    </location>
</feature>
<evidence type="ECO:0000313" key="5">
    <source>
        <dbReference type="Proteomes" id="UP000249390"/>
    </source>
</evidence>
<dbReference type="Gene3D" id="2.30.29.30">
    <property type="entry name" value="Pleckstrin-homology domain (PH domain)/Phosphotyrosine-binding domain (PTB)"/>
    <property type="match status" value="1"/>
</dbReference>
<evidence type="ECO:0000256" key="1">
    <source>
        <dbReference type="ARBA" id="ARBA00009414"/>
    </source>
</evidence>
<keyword evidence="5" id="KW-1185">Reference proteome</keyword>
<dbReference type="InterPro" id="IPR011993">
    <property type="entry name" value="PH-like_dom_sf"/>
</dbReference>
<proteinExistence type="inferred from homology"/>
<comment type="similarity">
    <text evidence="1">Belongs to the GEM family.</text>
</comment>
<sequence length="224" mass="25310">MLKMKLPQASQLSSTPLCSSMNSHHHKKRLLHDQCHAGAMTTLSNAEQSEKTKSPRIFTFGRKIRDSVKGKLSLGAKIVQAWGVGNVFKSNFAFEDGEKLVKTLRCCLWTTAGPIGGLLFISTEKVCFYSERSFNLRRRVVSSPPPVTPIRYKVTIPLSKIKCANGRGDAKKPTKKYVQVMTEDEFEFWFVGFMRHSRTLRCLQEAIVSSRNQCQLIVPQSQIQ</sequence>
<dbReference type="Proteomes" id="UP000249390">
    <property type="component" value="Unassembled WGS sequence"/>
</dbReference>
<evidence type="ECO:0000256" key="2">
    <source>
        <dbReference type="SAM" id="MobiDB-lite"/>
    </source>
</evidence>
<dbReference type="Pfam" id="PF02893">
    <property type="entry name" value="GRAM"/>
    <property type="match status" value="1"/>
</dbReference>
<gene>
    <name evidence="4" type="ORF">DM860_017563</name>
</gene>
<comment type="caution">
    <text evidence="4">The sequence shown here is derived from an EMBL/GenBank/DDBJ whole genome shotgun (WGS) entry which is preliminary data.</text>
</comment>